<proteinExistence type="inferred from homology"/>
<dbReference type="SMART" id="SM00822">
    <property type="entry name" value="PKS_KR"/>
    <property type="match status" value="1"/>
</dbReference>
<evidence type="ECO:0000256" key="1">
    <source>
        <dbReference type="ARBA" id="ARBA00006484"/>
    </source>
</evidence>
<reference evidence="5" key="1">
    <citation type="submission" date="2022-10" db="EMBL/GenBank/DDBJ databases">
        <title>The WGS of Solirubrobacter sp. CPCC 204708.</title>
        <authorList>
            <person name="Jiang Z."/>
        </authorList>
    </citation>
    <scope>NUCLEOTIDE SEQUENCE</scope>
    <source>
        <strain evidence="5">CPCC 204708</strain>
    </source>
</reference>
<dbReference type="InterPro" id="IPR036291">
    <property type="entry name" value="NAD(P)-bd_dom_sf"/>
</dbReference>
<dbReference type="RefSeq" id="WP_202954490.1">
    <property type="nucleotide sequence ID" value="NZ_JAPCID010000020.1"/>
</dbReference>
<dbReference type="PRINTS" id="PR00080">
    <property type="entry name" value="SDRFAMILY"/>
</dbReference>
<gene>
    <name evidence="5" type="ORF">OJ962_15530</name>
</gene>
<dbReference type="CDD" id="cd05233">
    <property type="entry name" value="SDR_c"/>
    <property type="match status" value="1"/>
</dbReference>
<accession>A0ABT4RK33</accession>
<evidence type="ECO:0000256" key="3">
    <source>
        <dbReference type="RuleBase" id="RU000363"/>
    </source>
</evidence>
<evidence type="ECO:0000259" key="4">
    <source>
        <dbReference type="SMART" id="SM00822"/>
    </source>
</evidence>
<protein>
    <submittedName>
        <fullName evidence="5">SDR family oxidoreductase</fullName>
    </submittedName>
</protein>
<keyword evidence="6" id="KW-1185">Reference proteome</keyword>
<sequence length="293" mass="30540">MSKTPRSLSGKVAVITGGARGIGLALAQALAREGVVVAIGDLDGAAAETSAASLANGSLGLPLDVTDRPAFTAFLDEVERRLGPIDILVNNAGIMHVTPLEAEDEASISRQLEINVRAVIHGTQEAMRRMRPRRTGHIVNVASLAGRAAAPGLATYCATKHAVIGLSEAVRAELRGTGVEVTVVMPGFAKTELAAGVPDLRGVPRVSPEQIAAQTVDALKVPKFDVWAPKRLAGVIWTGAVVPRRVREAVSRAMNSNHVVDTDQRARAAYEARAAQSAPAQEEELTPAGPGAV</sequence>
<evidence type="ECO:0000313" key="6">
    <source>
        <dbReference type="Proteomes" id="UP001147700"/>
    </source>
</evidence>
<feature type="domain" description="Ketoreductase" evidence="4">
    <location>
        <begin position="11"/>
        <end position="191"/>
    </location>
</feature>
<dbReference type="SUPFAM" id="SSF51735">
    <property type="entry name" value="NAD(P)-binding Rossmann-fold domains"/>
    <property type="match status" value="1"/>
</dbReference>
<comment type="caution">
    <text evidence="5">The sequence shown here is derived from an EMBL/GenBank/DDBJ whole genome shotgun (WGS) entry which is preliminary data.</text>
</comment>
<keyword evidence="2" id="KW-0560">Oxidoreductase</keyword>
<name>A0ABT4RK33_9ACTN</name>
<dbReference type="InterPro" id="IPR020904">
    <property type="entry name" value="Sc_DH/Rdtase_CS"/>
</dbReference>
<dbReference type="PANTHER" id="PTHR24322">
    <property type="entry name" value="PKSB"/>
    <property type="match status" value="1"/>
</dbReference>
<dbReference type="Pfam" id="PF00106">
    <property type="entry name" value="adh_short"/>
    <property type="match status" value="1"/>
</dbReference>
<comment type="similarity">
    <text evidence="1 3">Belongs to the short-chain dehydrogenases/reductases (SDR) family.</text>
</comment>
<dbReference type="EMBL" id="JAPCID010000020">
    <property type="protein sequence ID" value="MDA0138914.1"/>
    <property type="molecule type" value="Genomic_DNA"/>
</dbReference>
<dbReference type="PANTHER" id="PTHR24322:SF736">
    <property type="entry name" value="RETINOL DEHYDROGENASE 10"/>
    <property type="match status" value="1"/>
</dbReference>
<dbReference type="InterPro" id="IPR002347">
    <property type="entry name" value="SDR_fam"/>
</dbReference>
<dbReference type="InterPro" id="IPR057326">
    <property type="entry name" value="KR_dom"/>
</dbReference>
<dbReference type="Gene3D" id="3.40.50.720">
    <property type="entry name" value="NAD(P)-binding Rossmann-like Domain"/>
    <property type="match status" value="1"/>
</dbReference>
<dbReference type="PROSITE" id="PS00061">
    <property type="entry name" value="ADH_SHORT"/>
    <property type="match status" value="1"/>
</dbReference>
<dbReference type="PRINTS" id="PR00081">
    <property type="entry name" value="GDHRDH"/>
</dbReference>
<dbReference type="Proteomes" id="UP001147700">
    <property type="component" value="Unassembled WGS sequence"/>
</dbReference>
<evidence type="ECO:0000256" key="2">
    <source>
        <dbReference type="ARBA" id="ARBA00023002"/>
    </source>
</evidence>
<organism evidence="5 6">
    <name type="scientific">Solirubrobacter deserti</name>
    <dbReference type="NCBI Taxonomy" id="2282478"/>
    <lineage>
        <taxon>Bacteria</taxon>
        <taxon>Bacillati</taxon>
        <taxon>Actinomycetota</taxon>
        <taxon>Thermoleophilia</taxon>
        <taxon>Solirubrobacterales</taxon>
        <taxon>Solirubrobacteraceae</taxon>
        <taxon>Solirubrobacter</taxon>
    </lineage>
</organism>
<dbReference type="NCBIfam" id="NF005878">
    <property type="entry name" value="PRK07825.1"/>
    <property type="match status" value="1"/>
</dbReference>
<evidence type="ECO:0000313" key="5">
    <source>
        <dbReference type="EMBL" id="MDA0138914.1"/>
    </source>
</evidence>